<feature type="transmembrane region" description="Helical" evidence="1">
    <location>
        <begin position="27"/>
        <end position="47"/>
    </location>
</feature>
<dbReference type="GeneID" id="93923806"/>
<name>A0ABM6W8L9_9STRE</name>
<reference evidence="2 3" key="1">
    <citation type="submission" date="2018-05" db="EMBL/GenBank/DDBJ databases">
        <title>Complete genome sequences of Streptococcus sobrinus.</title>
        <authorList>
            <person name="Sales M."/>
            <person name="Jensen P.A."/>
        </authorList>
    </citation>
    <scope>NUCLEOTIDE SEQUENCE [LARGE SCALE GENOMIC DNA]</scope>
    <source>
        <strain evidence="2 3">SL1</strain>
    </source>
</reference>
<dbReference type="Proteomes" id="UP000245369">
    <property type="component" value="Chromosome"/>
</dbReference>
<feature type="transmembrane region" description="Helical" evidence="1">
    <location>
        <begin position="85"/>
        <end position="109"/>
    </location>
</feature>
<protein>
    <submittedName>
        <fullName evidence="2">Immunity protein</fullName>
    </submittedName>
</protein>
<keyword evidence="1" id="KW-0472">Membrane</keyword>
<organism evidence="2 3">
    <name type="scientific">Streptococcus sobrinus</name>
    <dbReference type="NCBI Taxonomy" id="1310"/>
    <lineage>
        <taxon>Bacteria</taxon>
        <taxon>Bacillati</taxon>
        <taxon>Bacillota</taxon>
        <taxon>Bacilli</taxon>
        <taxon>Lactobacillales</taxon>
        <taxon>Streptococcaceae</taxon>
        <taxon>Streptococcus</taxon>
    </lineage>
</organism>
<proteinExistence type="predicted"/>
<evidence type="ECO:0000313" key="2">
    <source>
        <dbReference type="EMBL" id="AWN21773.1"/>
    </source>
</evidence>
<keyword evidence="1" id="KW-1133">Transmembrane helix</keyword>
<feature type="transmembrane region" description="Helical" evidence="1">
    <location>
        <begin position="59"/>
        <end position="79"/>
    </location>
</feature>
<keyword evidence="1" id="KW-0812">Transmembrane</keyword>
<gene>
    <name evidence="2" type="ORF">DK182_04665</name>
</gene>
<keyword evidence="3" id="KW-1185">Reference proteome</keyword>
<evidence type="ECO:0000313" key="3">
    <source>
        <dbReference type="Proteomes" id="UP000245369"/>
    </source>
</evidence>
<dbReference type="EMBL" id="CP029490">
    <property type="protein sequence ID" value="AWN21773.1"/>
    <property type="molecule type" value="Genomic_DNA"/>
</dbReference>
<accession>A0ABM6W8L9</accession>
<evidence type="ECO:0000256" key="1">
    <source>
        <dbReference type="SAM" id="Phobius"/>
    </source>
</evidence>
<sequence length="117" mass="13262">MVISLLMALILLKLLVSDEFLEWPLELKAGLVVLFLLTALLNASYMEKRGKIFNENSNLAQYLSILAFSSLTIYAFFRACVVSEFYQFVFALVVGVISFILTGLLIWGLKYINKGRK</sequence>
<dbReference type="RefSeq" id="WP_019786472.1">
    <property type="nucleotide sequence ID" value="NZ_CP029490.1"/>
</dbReference>